<dbReference type="OrthoDB" id="202840at2759"/>
<dbReference type="Gene3D" id="3.40.30.10">
    <property type="entry name" value="Glutaredoxin"/>
    <property type="match status" value="1"/>
</dbReference>
<dbReference type="Pfam" id="PF13410">
    <property type="entry name" value="GST_C_2"/>
    <property type="match status" value="1"/>
</dbReference>
<dbReference type="PANTHER" id="PTHR11260:SF781">
    <property type="entry name" value="GLUTATHIONE S-TRANSFERASE U19"/>
    <property type="match status" value="1"/>
</dbReference>
<feature type="domain" description="GST C-terminal" evidence="5">
    <location>
        <begin position="61"/>
        <end position="184"/>
    </location>
</feature>
<dbReference type="CDD" id="cd03058">
    <property type="entry name" value="GST_N_Tau"/>
    <property type="match status" value="1"/>
</dbReference>
<protein>
    <recommendedName>
        <fullName evidence="3">Glutathione S-transferase</fullName>
        <ecNumber evidence="3">2.5.1.18</ecNumber>
    </recommendedName>
</protein>
<dbReference type="EMBL" id="JAPFFK010000007">
    <property type="protein sequence ID" value="KAJ6753535.1"/>
    <property type="molecule type" value="Genomic_DNA"/>
</dbReference>
<dbReference type="InterPro" id="IPR036249">
    <property type="entry name" value="Thioredoxin-like_sf"/>
</dbReference>
<proteinExistence type="inferred from homology"/>
<sequence>MAVTLLDSRVSPFGMRVRIALEEKGVKYEYSEQDLRNKGHMLLEMNPVYKKVPVLIHNGKPICESLIVVQYIDEADFVDNKVYFPGRKTWTKKGQELEAGKNGLIESLKLLEGELGDKPYFEGDKLGYVDVALIPFYSWFHGYETFGNFSIEAECPKLIAWCKRCMQNESVSKSLPDPQEVYGFLVELRKKLGLE</sequence>
<dbReference type="SUPFAM" id="SSF47616">
    <property type="entry name" value="GST C-terminal domain-like"/>
    <property type="match status" value="1"/>
</dbReference>
<dbReference type="FunFam" id="1.20.1050.10:FF:000018">
    <property type="entry name" value="Glutathione S-transferase U20"/>
    <property type="match status" value="1"/>
</dbReference>
<dbReference type="SUPFAM" id="SSF52833">
    <property type="entry name" value="Thioredoxin-like"/>
    <property type="match status" value="1"/>
</dbReference>
<evidence type="ECO:0000313" key="6">
    <source>
        <dbReference type="EMBL" id="KAJ6753535.1"/>
    </source>
</evidence>
<dbReference type="PANTHER" id="PTHR11260">
    <property type="entry name" value="GLUTATHIONE S-TRANSFERASE, GST, SUPERFAMILY, GST DOMAIN CONTAINING"/>
    <property type="match status" value="1"/>
</dbReference>
<evidence type="ECO:0000256" key="3">
    <source>
        <dbReference type="RuleBase" id="RU369102"/>
    </source>
</evidence>
<organism evidence="6 7">
    <name type="scientific">Salix purpurea</name>
    <name type="common">Purple osier willow</name>
    <dbReference type="NCBI Taxonomy" id="77065"/>
    <lineage>
        <taxon>Eukaryota</taxon>
        <taxon>Viridiplantae</taxon>
        <taxon>Streptophyta</taxon>
        <taxon>Embryophyta</taxon>
        <taxon>Tracheophyta</taxon>
        <taxon>Spermatophyta</taxon>
        <taxon>Magnoliopsida</taxon>
        <taxon>eudicotyledons</taxon>
        <taxon>Gunneridae</taxon>
        <taxon>Pentapetalae</taxon>
        <taxon>rosids</taxon>
        <taxon>fabids</taxon>
        <taxon>Malpighiales</taxon>
        <taxon>Salicaceae</taxon>
        <taxon>Saliceae</taxon>
        <taxon>Salix</taxon>
    </lineage>
</organism>
<accession>A0A9Q0VU49</accession>
<name>A0A9Q0VU49_SALPP</name>
<dbReference type="GO" id="GO:0004364">
    <property type="term" value="F:glutathione transferase activity"/>
    <property type="evidence" value="ECO:0007669"/>
    <property type="project" value="UniProtKB-UniRule"/>
</dbReference>
<dbReference type="PROSITE" id="PS50404">
    <property type="entry name" value="GST_NTER"/>
    <property type="match status" value="1"/>
</dbReference>
<comment type="function">
    <text evidence="3">Is involved in the conjugation of reduced glutathione to a wide number of exogenous and endogenous hydrophobic electrophiles.</text>
</comment>
<comment type="caution">
    <text evidence="6">The sequence shown here is derived from an EMBL/GenBank/DDBJ whole genome shotgun (WGS) entry which is preliminary data.</text>
</comment>
<evidence type="ECO:0000313" key="7">
    <source>
        <dbReference type="Proteomes" id="UP001151532"/>
    </source>
</evidence>
<reference evidence="6" key="2">
    <citation type="journal article" date="2023" name="Int. J. Mol. Sci.">
        <title>De Novo Assembly and Annotation of 11 Diverse Shrub Willow (Salix) Genomes Reveals Novel Gene Organization in Sex-Linked Regions.</title>
        <authorList>
            <person name="Hyden B."/>
            <person name="Feng K."/>
            <person name="Yates T.B."/>
            <person name="Jawdy S."/>
            <person name="Cereghino C."/>
            <person name="Smart L.B."/>
            <person name="Muchero W."/>
        </authorList>
    </citation>
    <scope>NUCLEOTIDE SEQUENCE</scope>
    <source>
        <tissue evidence="6">Shoot tip</tissue>
    </source>
</reference>
<gene>
    <name evidence="6" type="ORF">OIU79_026376</name>
</gene>
<dbReference type="GO" id="GO:0006749">
    <property type="term" value="P:glutathione metabolic process"/>
    <property type="evidence" value="ECO:0007669"/>
    <property type="project" value="InterPro"/>
</dbReference>
<dbReference type="Pfam" id="PF02798">
    <property type="entry name" value="GST_N"/>
    <property type="match status" value="1"/>
</dbReference>
<evidence type="ECO:0000256" key="1">
    <source>
        <dbReference type="ARBA" id="ARBA00022679"/>
    </source>
</evidence>
<evidence type="ECO:0000259" key="4">
    <source>
        <dbReference type="PROSITE" id="PS50404"/>
    </source>
</evidence>
<dbReference type="InterPro" id="IPR045073">
    <property type="entry name" value="Omega/Tau-like"/>
</dbReference>
<dbReference type="InterPro" id="IPR010987">
    <property type="entry name" value="Glutathione-S-Trfase_C-like"/>
</dbReference>
<dbReference type="FunFam" id="3.40.30.10:FF:000014">
    <property type="entry name" value="Tau class glutathione S-transferase"/>
    <property type="match status" value="1"/>
</dbReference>
<dbReference type="InterPro" id="IPR036282">
    <property type="entry name" value="Glutathione-S-Trfase_C_sf"/>
</dbReference>
<dbReference type="CDD" id="cd03185">
    <property type="entry name" value="GST_C_Tau"/>
    <property type="match status" value="1"/>
</dbReference>
<dbReference type="PROSITE" id="PS50405">
    <property type="entry name" value="GST_CTER"/>
    <property type="match status" value="1"/>
</dbReference>
<dbReference type="Proteomes" id="UP001151532">
    <property type="component" value="Chromosome 16"/>
</dbReference>
<keyword evidence="7" id="KW-1185">Reference proteome</keyword>
<dbReference type="GO" id="GO:0005829">
    <property type="term" value="C:cytosol"/>
    <property type="evidence" value="ECO:0007669"/>
    <property type="project" value="UniProtKB-SubCell"/>
</dbReference>
<keyword evidence="1 3" id="KW-0808">Transferase</keyword>
<evidence type="ECO:0000259" key="5">
    <source>
        <dbReference type="PROSITE" id="PS50405"/>
    </source>
</evidence>
<reference evidence="6" key="1">
    <citation type="submission" date="2022-11" db="EMBL/GenBank/DDBJ databases">
        <authorList>
            <person name="Hyden B.L."/>
            <person name="Feng K."/>
            <person name="Yates T."/>
            <person name="Jawdy S."/>
            <person name="Smart L.B."/>
            <person name="Muchero W."/>
        </authorList>
    </citation>
    <scope>NUCLEOTIDE SEQUENCE</scope>
    <source>
        <tissue evidence="6">Shoot tip</tissue>
    </source>
</reference>
<dbReference type="InterPro" id="IPR004045">
    <property type="entry name" value="Glutathione_S-Trfase_N"/>
</dbReference>
<dbReference type="InterPro" id="IPR045074">
    <property type="entry name" value="GST_C_Tau"/>
</dbReference>
<comment type="catalytic activity">
    <reaction evidence="2 3">
        <text>RX + glutathione = an S-substituted glutathione + a halide anion + H(+)</text>
        <dbReference type="Rhea" id="RHEA:16437"/>
        <dbReference type="ChEBI" id="CHEBI:15378"/>
        <dbReference type="ChEBI" id="CHEBI:16042"/>
        <dbReference type="ChEBI" id="CHEBI:17792"/>
        <dbReference type="ChEBI" id="CHEBI:57925"/>
        <dbReference type="ChEBI" id="CHEBI:90779"/>
        <dbReference type="EC" id="2.5.1.18"/>
    </reaction>
</comment>
<feature type="domain" description="GST N-terminal" evidence="4">
    <location>
        <begin position="1"/>
        <end position="80"/>
    </location>
</feature>
<evidence type="ECO:0000256" key="2">
    <source>
        <dbReference type="ARBA" id="ARBA00047960"/>
    </source>
</evidence>
<dbReference type="EC" id="2.5.1.18" evidence="3"/>
<comment type="subcellular location">
    <subcellularLocation>
        <location evidence="3">Cytoplasm</location>
        <location evidence="3">Cytosol</location>
    </subcellularLocation>
</comment>
<dbReference type="AlphaFoldDB" id="A0A9Q0VU49"/>
<keyword evidence="3" id="KW-0963">Cytoplasm</keyword>
<comment type="similarity">
    <text evidence="3">Belongs to the GST superfamily.</text>
</comment>
<dbReference type="Gene3D" id="1.20.1050.10">
    <property type="match status" value="1"/>
</dbReference>